<organism evidence="1 2">
    <name type="scientific">Gnathostoma spinigerum</name>
    <dbReference type="NCBI Taxonomy" id="75299"/>
    <lineage>
        <taxon>Eukaryota</taxon>
        <taxon>Metazoa</taxon>
        <taxon>Ecdysozoa</taxon>
        <taxon>Nematoda</taxon>
        <taxon>Chromadorea</taxon>
        <taxon>Rhabditida</taxon>
        <taxon>Spirurina</taxon>
        <taxon>Gnathostomatomorpha</taxon>
        <taxon>Gnathostomatoidea</taxon>
        <taxon>Gnathostomatidae</taxon>
        <taxon>Gnathostoma</taxon>
    </lineage>
</organism>
<comment type="caution">
    <text evidence="1">The sequence shown here is derived from an EMBL/GenBank/DDBJ whole genome shotgun (WGS) entry which is preliminary data.</text>
</comment>
<evidence type="ECO:0000313" key="2">
    <source>
        <dbReference type="Proteomes" id="UP001608902"/>
    </source>
</evidence>
<accession>A0ABD6E660</accession>
<sequence>MQTDEDSEIECAVVNRVANVTLESDSLPETSPTLRNRRKKKRVVKRMNREQMDVDVLMNGASTFEANNIRKFGMDWEELYSTSELSSSDTCSSDGREADDEQSDWVDAHDLHSLDHQLLVPSATRPRRPVRSSPSCSLIYRRLERFMRDDSQRELLINHWTRSHKMNRALQYFGLKISKRSRGSVLVKKTAVQAASV</sequence>
<gene>
    <name evidence="1" type="ORF">AB6A40_000308</name>
</gene>
<keyword evidence="2" id="KW-1185">Reference proteome</keyword>
<reference evidence="1 2" key="1">
    <citation type="submission" date="2024-08" db="EMBL/GenBank/DDBJ databases">
        <title>Gnathostoma spinigerum genome.</title>
        <authorList>
            <person name="Gonzalez-Bertolin B."/>
            <person name="Monzon S."/>
            <person name="Zaballos A."/>
            <person name="Jimenez P."/>
            <person name="Dekumyoy P."/>
            <person name="Varona S."/>
            <person name="Cuesta I."/>
            <person name="Sumanam S."/>
            <person name="Adisakwattana P."/>
            <person name="Gasser R.B."/>
            <person name="Hernandez-Gonzalez A."/>
            <person name="Young N.D."/>
            <person name="Perteguer M.J."/>
        </authorList>
    </citation>
    <scope>NUCLEOTIDE SEQUENCE [LARGE SCALE GENOMIC DNA]</scope>
    <source>
        <strain evidence="1">AL3</strain>
        <tissue evidence="1">Liver</tissue>
    </source>
</reference>
<dbReference type="AlphaFoldDB" id="A0ABD6E660"/>
<name>A0ABD6E660_9BILA</name>
<proteinExistence type="predicted"/>
<protein>
    <submittedName>
        <fullName evidence="1">Uncharacterized protein</fullName>
    </submittedName>
</protein>
<dbReference type="Proteomes" id="UP001608902">
    <property type="component" value="Unassembled WGS sequence"/>
</dbReference>
<dbReference type="EMBL" id="JBGFUD010000082">
    <property type="protein sequence ID" value="MFH4973599.1"/>
    <property type="molecule type" value="Genomic_DNA"/>
</dbReference>
<evidence type="ECO:0000313" key="1">
    <source>
        <dbReference type="EMBL" id="MFH4973599.1"/>
    </source>
</evidence>